<dbReference type="Pfam" id="PF04255">
    <property type="entry name" value="DUF433"/>
    <property type="match status" value="1"/>
</dbReference>
<evidence type="ECO:0000259" key="1">
    <source>
        <dbReference type="Pfam" id="PF21321"/>
    </source>
</evidence>
<gene>
    <name evidence="2" type="ORF">KJ970_05955</name>
</gene>
<evidence type="ECO:0000313" key="3">
    <source>
        <dbReference type="Proteomes" id="UP000777784"/>
    </source>
</evidence>
<dbReference type="InterPro" id="IPR007367">
    <property type="entry name" value="DUF433"/>
</dbReference>
<dbReference type="Pfam" id="PF21321">
    <property type="entry name" value="HTH_66"/>
    <property type="match status" value="1"/>
</dbReference>
<sequence length="233" mass="25850">MANQKKQKELSAGQMPAYGIAEAARYLRLAPATLRSWALGRHYHRGQGVAFFSPLLTLPQEDASLLSFENLIEAHILWALRVKHSVPFQAVRTAIDYAESELGLERLLLSPDLLTTQRALFLERFGQLINLSLSGQLAMKKLLESRLSRIEWGDFNLPLRLFPITGQLEADAQKAIVIDPKVGFGRPILSGAGISTAIITARFDAGEQLDDIAKDYDISEKMVEAAIMYEKAA</sequence>
<dbReference type="InterPro" id="IPR048708">
    <property type="entry name" value="VapB45-like_HTH"/>
</dbReference>
<dbReference type="Gene3D" id="1.10.10.10">
    <property type="entry name" value="Winged helix-like DNA-binding domain superfamily/Winged helix DNA-binding domain"/>
    <property type="match status" value="1"/>
</dbReference>
<proteinExistence type="predicted"/>
<name>A0A948RY98_UNCEI</name>
<reference evidence="2" key="1">
    <citation type="submission" date="2021-05" db="EMBL/GenBank/DDBJ databases">
        <title>Energy efficiency and biological interactions define the core microbiome of deep oligotrophic groundwater.</title>
        <authorList>
            <person name="Mehrshad M."/>
            <person name="Lopez-Fernandez M."/>
            <person name="Bell E."/>
            <person name="Bernier-Latmani R."/>
            <person name="Bertilsson S."/>
            <person name="Dopson M."/>
        </authorList>
    </citation>
    <scope>NUCLEOTIDE SEQUENCE</scope>
    <source>
        <strain evidence="2">Modern_marine.mb.64</strain>
    </source>
</reference>
<dbReference type="SUPFAM" id="SSF46689">
    <property type="entry name" value="Homeodomain-like"/>
    <property type="match status" value="1"/>
</dbReference>
<dbReference type="InterPro" id="IPR009057">
    <property type="entry name" value="Homeodomain-like_sf"/>
</dbReference>
<comment type="caution">
    <text evidence="2">The sequence shown here is derived from an EMBL/GenBank/DDBJ whole genome shotgun (WGS) entry which is preliminary data.</text>
</comment>
<dbReference type="EMBL" id="JAHJDP010000031">
    <property type="protein sequence ID" value="MBU2690454.1"/>
    <property type="molecule type" value="Genomic_DNA"/>
</dbReference>
<evidence type="ECO:0000313" key="2">
    <source>
        <dbReference type="EMBL" id="MBU2690454.1"/>
    </source>
</evidence>
<dbReference type="InterPro" id="IPR036388">
    <property type="entry name" value="WH-like_DNA-bd_sf"/>
</dbReference>
<organism evidence="2 3">
    <name type="scientific">Eiseniibacteriota bacterium</name>
    <dbReference type="NCBI Taxonomy" id="2212470"/>
    <lineage>
        <taxon>Bacteria</taxon>
        <taxon>Candidatus Eiseniibacteriota</taxon>
    </lineage>
</organism>
<dbReference type="AlphaFoldDB" id="A0A948RY98"/>
<protein>
    <submittedName>
        <fullName evidence="2">DUF433 domain-containing protein</fullName>
    </submittedName>
</protein>
<dbReference type="Proteomes" id="UP000777784">
    <property type="component" value="Unassembled WGS sequence"/>
</dbReference>
<feature type="domain" description="Putative antitoxin VapB45-like DNA-binding HTH" evidence="1">
    <location>
        <begin position="16"/>
        <end position="95"/>
    </location>
</feature>
<accession>A0A948RY98</accession>